<protein>
    <submittedName>
        <fullName evidence="2">Uncharacterized protein</fullName>
    </submittedName>
</protein>
<gene>
    <name evidence="2" type="ORF">E1292_19230</name>
</gene>
<name>A0A4R4VFE7_9ACTN</name>
<evidence type="ECO:0000313" key="2">
    <source>
        <dbReference type="EMBL" id="TDD04278.1"/>
    </source>
</evidence>
<dbReference type="AlphaFoldDB" id="A0A4R4VFE7"/>
<keyword evidence="1" id="KW-1133">Transmembrane helix</keyword>
<dbReference type="Proteomes" id="UP000295258">
    <property type="component" value="Unassembled WGS sequence"/>
</dbReference>
<proteinExistence type="predicted"/>
<evidence type="ECO:0000256" key="1">
    <source>
        <dbReference type="SAM" id="Phobius"/>
    </source>
</evidence>
<evidence type="ECO:0000313" key="3">
    <source>
        <dbReference type="Proteomes" id="UP000295258"/>
    </source>
</evidence>
<dbReference type="EMBL" id="SMKO01000047">
    <property type="protein sequence ID" value="TDD04278.1"/>
    <property type="molecule type" value="Genomic_DNA"/>
</dbReference>
<keyword evidence="1" id="KW-0472">Membrane</keyword>
<organism evidence="2 3">
    <name type="scientific">Nonomuraea deserti</name>
    <dbReference type="NCBI Taxonomy" id="1848322"/>
    <lineage>
        <taxon>Bacteria</taxon>
        <taxon>Bacillati</taxon>
        <taxon>Actinomycetota</taxon>
        <taxon>Actinomycetes</taxon>
        <taxon>Streptosporangiales</taxon>
        <taxon>Streptosporangiaceae</taxon>
        <taxon>Nonomuraea</taxon>
    </lineage>
</organism>
<keyword evidence="1" id="KW-0812">Transmembrane</keyword>
<keyword evidence="3" id="KW-1185">Reference proteome</keyword>
<accession>A0A4R4VFE7</accession>
<sequence>MRSDRGAAMVAGALAAWFVVTLLSQHPRRKTEWLRDLLPGGLIPDWRFFAPEPVQHDLVLVHRTVAANGDQTRWRVTTPVSDRSLLHLVWFPQRRMEKALHEIAGELLGQAATGTRTWTSHHTFGLCRDHVIRAARREPAGHHSIVIGVQFGLLRRPGEEMLLVSPFIPCTKETAR</sequence>
<dbReference type="RefSeq" id="WP_132596602.1">
    <property type="nucleotide sequence ID" value="NZ_SMKO01000047.1"/>
</dbReference>
<comment type="caution">
    <text evidence="2">The sequence shown here is derived from an EMBL/GenBank/DDBJ whole genome shotgun (WGS) entry which is preliminary data.</text>
</comment>
<reference evidence="2 3" key="1">
    <citation type="submission" date="2019-03" db="EMBL/GenBank/DDBJ databases">
        <title>Draft genome sequences of novel Actinobacteria.</title>
        <authorList>
            <person name="Sahin N."/>
            <person name="Ay H."/>
            <person name="Saygin H."/>
        </authorList>
    </citation>
    <scope>NUCLEOTIDE SEQUENCE [LARGE SCALE GENOMIC DNA]</scope>
    <source>
        <strain evidence="2 3">KC310</strain>
    </source>
</reference>
<feature type="transmembrane region" description="Helical" evidence="1">
    <location>
        <begin position="6"/>
        <end position="24"/>
    </location>
</feature>